<evidence type="ECO:0000313" key="2">
    <source>
        <dbReference type="Proteomes" id="UP000326921"/>
    </source>
</evidence>
<dbReference type="EMBL" id="CP045652">
    <property type="protein sequence ID" value="QGA25367.1"/>
    <property type="molecule type" value="Genomic_DNA"/>
</dbReference>
<dbReference type="Gene3D" id="1.10.10.60">
    <property type="entry name" value="Homeodomain-like"/>
    <property type="match status" value="1"/>
</dbReference>
<reference evidence="1 2" key="1">
    <citation type="submission" date="2019-10" db="EMBL/GenBank/DDBJ databases">
        <authorList>
            <person name="Dong K."/>
        </authorList>
    </citation>
    <scope>NUCLEOTIDE SEQUENCE [LARGE SCALE GENOMIC DNA]</scope>
    <source>
        <strain evidence="2">dk4302</strain>
    </source>
</reference>
<name>A0A5Q0Q5Q3_9SPHI</name>
<dbReference type="RefSeq" id="WP_153509687.1">
    <property type="nucleotide sequence ID" value="NZ_CP045652.1"/>
</dbReference>
<proteinExistence type="predicted"/>
<evidence type="ECO:0008006" key="3">
    <source>
        <dbReference type="Google" id="ProtNLM"/>
    </source>
</evidence>
<dbReference type="Pfam" id="PF20901">
    <property type="entry name" value="Sf6_terminase"/>
    <property type="match status" value="1"/>
</dbReference>
<organism evidence="1 2">
    <name type="scientific">Sphingobacterium zhuxiongii</name>
    <dbReference type="NCBI Taxonomy" id="2662364"/>
    <lineage>
        <taxon>Bacteria</taxon>
        <taxon>Pseudomonadati</taxon>
        <taxon>Bacteroidota</taxon>
        <taxon>Sphingobacteriia</taxon>
        <taxon>Sphingobacteriales</taxon>
        <taxon>Sphingobacteriaceae</taxon>
        <taxon>Sphingobacterium</taxon>
    </lineage>
</organism>
<dbReference type="Proteomes" id="UP000326921">
    <property type="component" value="Chromosome"/>
</dbReference>
<gene>
    <name evidence="1" type="ORF">GFH32_03095</name>
</gene>
<sequence>MANPRELSDEEKKQVLEYVLEEIALSSVSLRKATRIALGHFKLDSLDHTTVLKWINHFDYSNQYASARETRAENIFEEIIDIVDCEDHDMGIDDNGNPRVNHDVIQRDRLRVDARKWMLGKMQPKKYGDKIDVTSDGEKVSTTIINLGSGVKPQEDE</sequence>
<dbReference type="AlphaFoldDB" id="A0A5Q0Q5Q3"/>
<dbReference type="InterPro" id="IPR048683">
    <property type="entry name" value="Sf6_terminase"/>
</dbReference>
<dbReference type="KEGG" id="sphe:GFH32_03095"/>
<evidence type="ECO:0000313" key="1">
    <source>
        <dbReference type="EMBL" id="QGA25367.1"/>
    </source>
</evidence>
<protein>
    <recommendedName>
        <fullName evidence="3">Terminase small subunit protein</fullName>
    </recommendedName>
</protein>
<accession>A0A5Q0Q5Q3</accession>
<keyword evidence="2" id="KW-1185">Reference proteome</keyword>